<comment type="similarity">
    <text evidence="4 7">Belongs to the NanE family.</text>
</comment>
<dbReference type="CDD" id="cd04729">
    <property type="entry name" value="NanE"/>
    <property type="match status" value="1"/>
</dbReference>
<dbReference type="InterPro" id="IPR007260">
    <property type="entry name" value="NanE"/>
</dbReference>
<sequence>MDNLECLSAIRGKLIVSCQALQEEPLHGSKIMARMALAAMEGGAAGIRANSVEDICAIRQTVSLPLIGLIKKIYADSEVYITPTQKEVDALVQTGCEIIALDATDRIRPGGQTLQALFSRMRALYPQQLFMADVSTFEEGIYAREIGFDLVGTTLCGYTSETAGEERPCYSLLSRLSSALSCPVIGEGGIWTPEQLRRAMDCGAYACVVGTAITRPRDITRRFVQALEA</sequence>
<dbReference type="InterPro" id="IPR013785">
    <property type="entry name" value="Aldolase_TIM"/>
</dbReference>
<protein>
    <recommendedName>
        <fullName evidence="7">Putative N-acetylmannosamine-6-phosphate 2-epimerase</fullName>
        <ecNumber evidence="7">5.1.3.9</ecNumber>
    </recommendedName>
    <alternativeName>
        <fullName evidence="7">ManNAc-6-P epimerase</fullName>
    </alternativeName>
</protein>
<comment type="catalytic activity">
    <reaction evidence="1 7">
        <text>an N-acyl-D-glucosamine 6-phosphate = an N-acyl-D-mannosamine 6-phosphate</text>
        <dbReference type="Rhea" id="RHEA:23932"/>
        <dbReference type="ChEBI" id="CHEBI:57599"/>
        <dbReference type="ChEBI" id="CHEBI:57666"/>
        <dbReference type="EC" id="5.1.3.9"/>
    </reaction>
</comment>
<dbReference type="GO" id="GO:0005975">
    <property type="term" value="P:carbohydrate metabolic process"/>
    <property type="evidence" value="ECO:0007669"/>
    <property type="project" value="UniProtKB-UniRule"/>
</dbReference>
<dbReference type="PANTHER" id="PTHR36204">
    <property type="entry name" value="N-ACETYLMANNOSAMINE-6-PHOSPHATE 2-EPIMERASE-RELATED"/>
    <property type="match status" value="1"/>
</dbReference>
<evidence type="ECO:0000256" key="2">
    <source>
        <dbReference type="ARBA" id="ARBA00002147"/>
    </source>
</evidence>
<dbReference type="EMBL" id="DVJN01000063">
    <property type="protein sequence ID" value="HIS92024.1"/>
    <property type="molecule type" value="Genomic_DNA"/>
</dbReference>
<evidence type="ECO:0000256" key="5">
    <source>
        <dbReference type="ARBA" id="ARBA00023235"/>
    </source>
</evidence>
<reference evidence="8" key="1">
    <citation type="submission" date="2020-10" db="EMBL/GenBank/DDBJ databases">
        <authorList>
            <person name="Gilroy R."/>
        </authorList>
    </citation>
    <scope>NUCLEOTIDE SEQUENCE</scope>
    <source>
        <strain evidence="8">13766</strain>
    </source>
</reference>
<dbReference type="EC" id="5.1.3.9" evidence="7"/>
<dbReference type="GO" id="GO:0047465">
    <property type="term" value="F:N-acylglucosamine-6-phosphate 2-epimerase activity"/>
    <property type="evidence" value="ECO:0007669"/>
    <property type="project" value="UniProtKB-EC"/>
</dbReference>
<proteinExistence type="inferred from homology"/>
<dbReference type="GO" id="GO:0005829">
    <property type="term" value="C:cytosol"/>
    <property type="evidence" value="ECO:0007669"/>
    <property type="project" value="TreeGrafter"/>
</dbReference>
<dbReference type="AlphaFoldDB" id="A0A9D1K527"/>
<dbReference type="InterPro" id="IPR011060">
    <property type="entry name" value="RibuloseP-bd_barrel"/>
</dbReference>
<comment type="function">
    <text evidence="2 7">Converts N-acetylmannosamine-6-phosphate (ManNAc-6-P) to N-acetylglucosamine-6-phosphate (GlcNAc-6-P).</text>
</comment>
<dbReference type="HAMAP" id="MF_01235">
    <property type="entry name" value="ManNAc6P_epimer"/>
    <property type="match status" value="1"/>
</dbReference>
<evidence type="ECO:0000313" key="8">
    <source>
        <dbReference type="EMBL" id="HIS92024.1"/>
    </source>
</evidence>
<keyword evidence="6 7" id="KW-0119">Carbohydrate metabolism</keyword>
<evidence type="ECO:0000256" key="4">
    <source>
        <dbReference type="ARBA" id="ARBA00007439"/>
    </source>
</evidence>
<dbReference type="FunFam" id="3.20.20.70:FF:000035">
    <property type="entry name" value="Putative N-acetylmannosamine-6-phosphate 2-epimerase"/>
    <property type="match status" value="1"/>
</dbReference>
<dbReference type="GO" id="GO:0019262">
    <property type="term" value="P:N-acetylneuraminate catabolic process"/>
    <property type="evidence" value="ECO:0007669"/>
    <property type="project" value="UniProtKB-UniRule"/>
</dbReference>
<organism evidence="8 9">
    <name type="scientific">Candidatus Alectryocaccomicrobium excrementavium</name>
    <dbReference type="NCBI Taxonomy" id="2840668"/>
    <lineage>
        <taxon>Bacteria</taxon>
        <taxon>Bacillati</taxon>
        <taxon>Bacillota</taxon>
        <taxon>Clostridia</taxon>
        <taxon>Candidatus Alectryocaccomicrobium</taxon>
    </lineage>
</organism>
<comment type="caution">
    <text evidence="8">The sequence shown here is derived from an EMBL/GenBank/DDBJ whole genome shotgun (WGS) entry which is preliminary data.</text>
</comment>
<evidence type="ECO:0000256" key="6">
    <source>
        <dbReference type="ARBA" id="ARBA00023277"/>
    </source>
</evidence>
<dbReference type="NCBIfam" id="NF002231">
    <property type="entry name" value="PRK01130.1"/>
    <property type="match status" value="1"/>
</dbReference>
<evidence type="ECO:0000256" key="1">
    <source>
        <dbReference type="ARBA" id="ARBA00000056"/>
    </source>
</evidence>
<dbReference type="SUPFAM" id="SSF51366">
    <property type="entry name" value="Ribulose-phoshate binding barrel"/>
    <property type="match status" value="1"/>
</dbReference>
<dbReference type="GO" id="GO:0006053">
    <property type="term" value="P:N-acetylmannosamine catabolic process"/>
    <property type="evidence" value="ECO:0007669"/>
    <property type="project" value="TreeGrafter"/>
</dbReference>
<dbReference type="Pfam" id="PF04131">
    <property type="entry name" value="NanE"/>
    <property type="match status" value="1"/>
</dbReference>
<reference evidence="8" key="2">
    <citation type="journal article" date="2021" name="PeerJ">
        <title>Extensive microbial diversity within the chicken gut microbiome revealed by metagenomics and culture.</title>
        <authorList>
            <person name="Gilroy R."/>
            <person name="Ravi A."/>
            <person name="Getino M."/>
            <person name="Pursley I."/>
            <person name="Horton D.L."/>
            <person name="Alikhan N.F."/>
            <person name="Baker D."/>
            <person name="Gharbi K."/>
            <person name="Hall N."/>
            <person name="Watson M."/>
            <person name="Adriaenssens E.M."/>
            <person name="Foster-Nyarko E."/>
            <person name="Jarju S."/>
            <person name="Secka A."/>
            <person name="Antonio M."/>
            <person name="Oren A."/>
            <person name="Chaudhuri R.R."/>
            <person name="La Ragione R."/>
            <person name="Hildebrand F."/>
            <person name="Pallen M.J."/>
        </authorList>
    </citation>
    <scope>NUCLEOTIDE SEQUENCE</scope>
    <source>
        <strain evidence="8">13766</strain>
    </source>
</reference>
<evidence type="ECO:0000313" key="9">
    <source>
        <dbReference type="Proteomes" id="UP000824140"/>
    </source>
</evidence>
<comment type="pathway">
    <text evidence="3 7">Amino-sugar metabolism; N-acetylneuraminate degradation; D-fructose 6-phosphate from N-acetylneuraminate: step 3/5.</text>
</comment>
<keyword evidence="5 7" id="KW-0413">Isomerase</keyword>
<dbReference type="Proteomes" id="UP000824140">
    <property type="component" value="Unassembled WGS sequence"/>
</dbReference>
<gene>
    <name evidence="7" type="primary">nanE</name>
    <name evidence="8" type="ORF">IAA84_03300</name>
</gene>
<evidence type="ECO:0000256" key="7">
    <source>
        <dbReference type="HAMAP-Rule" id="MF_01235"/>
    </source>
</evidence>
<dbReference type="PANTHER" id="PTHR36204:SF1">
    <property type="entry name" value="N-ACETYLMANNOSAMINE-6-PHOSPHATE 2-EPIMERASE-RELATED"/>
    <property type="match status" value="1"/>
</dbReference>
<dbReference type="Gene3D" id="3.20.20.70">
    <property type="entry name" value="Aldolase class I"/>
    <property type="match status" value="1"/>
</dbReference>
<evidence type="ECO:0000256" key="3">
    <source>
        <dbReference type="ARBA" id="ARBA00005081"/>
    </source>
</evidence>
<accession>A0A9D1K527</accession>
<name>A0A9D1K527_9FIRM</name>